<evidence type="ECO:0000256" key="1">
    <source>
        <dbReference type="SAM" id="SignalP"/>
    </source>
</evidence>
<proteinExistence type="predicted"/>
<organism evidence="2 3">
    <name type="scientific">Adhaeribacter pallidiroseus</name>
    <dbReference type="NCBI Taxonomy" id="2072847"/>
    <lineage>
        <taxon>Bacteria</taxon>
        <taxon>Pseudomonadati</taxon>
        <taxon>Bacteroidota</taxon>
        <taxon>Cytophagia</taxon>
        <taxon>Cytophagales</taxon>
        <taxon>Hymenobacteraceae</taxon>
        <taxon>Adhaeribacter</taxon>
    </lineage>
</organism>
<dbReference type="RefSeq" id="WP_115374590.1">
    <property type="nucleotide sequence ID" value="NZ_QASA01000001.1"/>
</dbReference>
<sequence>MFKKLFFLFFTLTVISTGWAQTAGPLAKSKIRSYFTYVYQVTGKEAAAIYKRSPRVVNTAYLHTLVDSFTVDQGFNKTLPQGHYLFLYTKGPDLTYTLHTYSAVATKILPVKPAFAVLVHDSLGTNIPDADVRLNAKKILFDPLTQTYRLKQAPKEGLLTVTRHGFTFFEKLGKEEDYGQTRNRITKVIYLPPFRYMWRPAYRVYRSIRGIIRRAG</sequence>
<protein>
    <submittedName>
        <fullName evidence="2">Uncharacterized protein</fullName>
    </submittedName>
</protein>
<evidence type="ECO:0000313" key="3">
    <source>
        <dbReference type="Proteomes" id="UP000253919"/>
    </source>
</evidence>
<name>A0A369QLL9_9BACT</name>
<reference evidence="2 3" key="1">
    <citation type="submission" date="2018-04" db="EMBL/GenBank/DDBJ databases">
        <title>Adhaeribacter sp. HMF7616 genome sequencing and assembly.</title>
        <authorList>
            <person name="Kang H."/>
            <person name="Kang J."/>
            <person name="Cha I."/>
            <person name="Kim H."/>
            <person name="Joh K."/>
        </authorList>
    </citation>
    <scope>NUCLEOTIDE SEQUENCE [LARGE SCALE GENOMIC DNA]</scope>
    <source>
        <strain evidence="2 3">HMF7616</strain>
    </source>
</reference>
<keyword evidence="3" id="KW-1185">Reference proteome</keyword>
<evidence type="ECO:0000313" key="2">
    <source>
        <dbReference type="EMBL" id="RDC65604.1"/>
    </source>
</evidence>
<comment type="caution">
    <text evidence="2">The sequence shown here is derived from an EMBL/GenBank/DDBJ whole genome shotgun (WGS) entry which is preliminary data.</text>
</comment>
<dbReference type="OrthoDB" id="9997316at2"/>
<dbReference type="Proteomes" id="UP000253919">
    <property type="component" value="Unassembled WGS sequence"/>
</dbReference>
<accession>A0A369QLL9</accession>
<feature type="signal peptide" evidence="1">
    <location>
        <begin position="1"/>
        <end position="20"/>
    </location>
</feature>
<gene>
    <name evidence="2" type="ORF">AHMF7616_04234</name>
</gene>
<feature type="chain" id="PRO_5016869719" evidence="1">
    <location>
        <begin position="21"/>
        <end position="216"/>
    </location>
</feature>
<dbReference type="AlphaFoldDB" id="A0A369QLL9"/>
<dbReference type="EMBL" id="QASA01000001">
    <property type="protein sequence ID" value="RDC65604.1"/>
    <property type="molecule type" value="Genomic_DNA"/>
</dbReference>
<keyword evidence="1" id="KW-0732">Signal</keyword>